<dbReference type="RefSeq" id="WP_105987985.1">
    <property type="nucleotide sequence ID" value="NZ_POST01000003.1"/>
</dbReference>
<dbReference type="EMBL" id="QUAM01000003">
    <property type="protein sequence ID" value="TPR14260.1"/>
    <property type="molecule type" value="Genomic_DNA"/>
</dbReference>
<evidence type="ECO:0000313" key="2">
    <source>
        <dbReference type="Proteomes" id="UP000767392"/>
    </source>
</evidence>
<name>A0ABY2YX29_9LACO</name>
<evidence type="ECO:0000313" key="1">
    <source>
        <dbReference type="EMBL" id="TPR14260.1"/>
    </source>
</evidence>
<gene>
    <name evidence="1" type="ORF">DY048_04755</name>
</gene>
<accession>A0ABY2YX29</accession>
<protein>
    <submittedName>
        <fullName evidence="1">Uncharacterized protein</fullName>
    </submittedName>
</protein>
<proteinExistence type="predicted"/>
<dbReference type="Proteomes" id="UP000767392">
    <property type="component" value="Unassembled WGS sequence"/>
</dbReference>
<sequence>MFDYNILSLVQKITKDYPNKVVNLDSILDYVKNDLKMEITDKKKLVNEYVKTKSKFNLVTVGDLSKKLLSICDDDSIQVPKQFKEQLIEDTNKHDLIDLDKFGSVNKHPSKTGGISVKFTLDNLIKNGLPKVVTYKELDYRVKDYLNYVVTDDQSNIDKYVNKEDRQLDRFIEVLSEIAIQVPDKKASRETLLSLLKGNQAQNKLLLCSILLDANMMAAKDFRLFNEDDVAFTNKYPEQKQALDKMIDADLIMNLNGYKHEANDKTKFNMHEFITIPKCVTYNELLHNLRTAKVKK</sequence>
<reference evidence="1 2" key="1">
    <citation type="submission" date="2018-08" db="EMBL/GenBank/DDBJ databases">
        <title>Comparative genomics of wild bee and flower associated Lactobacillus reveals potential adaptation to the bee host.</title>
        <authorList>
            <person name="Vuong H.Q."/>
            <person name="Mcfrederick Q.S."/>
        </authorList>
    </citation>
    <scope>NUCLEOTIDE SEQUENCE [LARGE SCALE GENOMIC DNA]</scope>
    <source>
        <strain evidence="1 2">HV_04</strain>
    </source>
</reference>
<comment type="caution">
    <text evidence="1">The sequence shown here is derived from an EMBL/GenBank/DDBJ whole genome shotgun (WGS) entry which is preliminary data.</text>
</comment>
<keyword evidence="2" id="KW-1185">Reference proteome</keyword>
<organism evidence="1 2">
    <name type="scientific">Apilactobacillus timberlakei</name>
    <dbReference type="NCBI Taxonomy" id="2008380"/>
    <lineage>
        <taxon>Bacteria</taxon>
        <taxon>Bacillati</taxon>
        <taxon>Bacillota</taxon>
        <taxon>Bacilli</taxon>
        <taxon>Lactobacillales</taxon>
        <taxon>Lactobacillaceae</taxon>
        <taxon>Apilactobacillus</taxon>
    </lineage>
</organism>